<dbReference type="Proteomes" id="UP000613740">
    <property type="component" value="Unassembled WGS sequence"/>
</dbReference>
<gene>
    <name evidence="3" type="ORF">HYH02_011716</name>
</gene>
<feature type="compositionally biased region" description="Low complexity" evidence="2">
    <location>
        <begin position="122"/>
        <end position="152"/>
    </location>
</feature>
<sequence>MDAVVRAAVARMGRAFGPKEQALVELLNDNYYDTVQSVVELREEETAGLAKEWGVPLRLLKEVRALCSLAATATTAAAPMAPATAIPAIPATTSSTATGPGPEPKQVQLQRLLPATAPEPGASPFPSAASTTSSPSTATPRTRSRRGSPAGSGREEDGEDDDGSGGEGRGGEGQDRGDEEPWGAAGEVDEGEGEEEQGDWAEEEGEEAEAAGEDEQGSGGGGAGRVRGEGGGSDDGSGTGGGRRAAALPEPAPDVVGIPIMERRCPDKFRFGHGSGRAVRLTERKRKEPYSLKPADTPPALAAELRAFELFCLHGSWEAAQAAAGEPLRKTTVANHVQCLRQALGWLHGVEGVPLAELGLRSLLPGPQRSGARRVHAFLIWLETERGVCKRSVSRTLGAIIAAAKFLFHEDSRVSEGDKPYSDVEVIKTLRSMYMTYERHTRVSGHVVDAASKWLDWPQYLALVAELRREAAGLKLNGKPRAPAEVAMSLQAYLIAAILACVPDRQRTLRELQVGRTLVKDAAGTWFIRHGHADYKTGGTYGERPPLVIEPGIYYELEEFIGTWRAHLQPKHDFLFTKRDGSAPLSAAELGRSFSLHAFRLTGRKVNPHMVRDMIVTYARSGHATEHELEALAVYMGHSLAEQRGTYDRRTKAQKVAPALGLLAKISGGGGGGAGAGAGAGGGGGGAGGGGVAGGVGAGKAAAGPAGAAKAAGALPAVAAVPLAPIAAATAGAGVQSKPAAGRASKLLGKAAAQPAAPGPTAAAAAAPAVAPEPAAAAKPSRARRTGRAKAGSSSAGEEGITASR</sequence>
<dbReference type="Gene3D" id="1.10.443.10">
    <property type="entry name" value="Intergrase catalytic core"/>
    <property type="match status" value="1"/>
</dbReference>
<feature type="region of interest" description="Disordered" evidence="2">
    <location>
        <begin position="116"/>
        <end position="253"/>
    </location>
</feature>
<keyword evidence="1" id="KW-0233">DNA recombination</keyword>
<evidence type="ECO:0000313" key="3">
    <source>
        <dbReference type="EMBL" id="KAG2436003.1"/>
    </source>
</evidence>
<dbReference type="GO" id="GO:0015074">
    <property type="term" value="P:DNA integration"/>
    <property type="evidence" value="ECO:0007669"/>
    <property type="project" value="InterPro"/>
</dbReference>
<evidence type="ECO:0000313" key="4">
    <source>
        <dbReference type="Proteomes" id="UP000613740"/>
    </source>
</evidence>
<dbReference type="GO" id="GO:0003677">
    <property type="term" value="F:DNA binding"/>
    <property type="evidence" value="ECO:0007669"/>
    <property type="project" value="InterPro"/>
</dbReference>
<dbReference type="InterPro" id="IPR013762">
    <property type="entry name" value="Integrase-like_cat_sf"/>
</dbReference>
<dbReference type="EMBL" id="JAEHOD010000051">
    <property type="protein sequence ID" value="KAG2436003.1"/>
    <property type="molecule type" value="Genomic_DNA"/>
</dbReference>
<dbReference type="InterPro" id="IPR011010">
    <property type="entry name" value="DNA_brk_join_enz"/>
</dbReference>
<evidence type="ECO:0000256" key="2">
    <source>
        <dbReference type="SAM" id="MobiDB-lite"/>
    </source>
</evidence>
<feature type="compositionally biased region" description="Acidic residues" evidence="2">
    <location>
        <begin position="177"/>
        <end position="216"/>
    </location>
</feature>
<name>A0A835W3K6_9CHLO</name>
<comment type="caution">
    <text evidence="3">The sequence shown here is derived from an EMBL/GenBank/DDBJ whole genome shotgun (WGS) entry which is preliminary data.</text>
</comment>
<feature type="compositionally biased region" description="Gly residues" evidence="2">
    <location>
        <begin position="217"/>
        <end position="243"/>
    </location>
</feature>
<proteinExistence type="predicted"/>
<dbReference type="GO" id="GO:0006310">
    <property type="term" value="P:DNA recombination"/>
    <property type="evidence" value="ECO:0007669"/>
    <property type="project" value="UniProtKB-KW"/>
</dbReference>
<feature type="compositionally biased region" description="Low complexity" evidence="2">
    <location>
        <begin position="751"/>
        <end position="780"/>
    </location>
</feature>
<evidence type="ECO:0000256" key="1">
    <source>
        <dbReference type="ARBA" id="ARBA00023172"/>
    </source>
</evidence>
<reference evidence="3" key="1">
    <citation type="journal article" date="2020" name="bioRxiv">
        <title>Comparative genomics of Chlamydomonas.</title>
        <authorList>
            <person name="Craig R.J."/>
            <person name="Hasan A.R."/>
            <person name="Ness R.W."/>
            <person name="Keightley P.D."/>
        </authorList>
    </citation>
    <scope>NUCLEOTIDE SEQUENCE</scope>
    <source>
        <strain evidence="3">CCAP 11/173</strain>
    </source>
</reference>
<protein>
    <submittedName>
        <fullName evidence="3">Uncharacterized protein</fullName>
    </submittedName>
</protein>
<feature type="region of interest" description="Disordered" evidence="2">
    <location>
        <begin position="751"/>
        <end position="805"/>
    </location>
</feature>
<keyword evidence="4" id="KW-1185">Reference proteome</keyword>
<dbReference type="AlphaFoldDB" id="A0A835W3K6"/>
<accession>A0A835W3K6</accession>
<organism evidence="3 4">
    <name type="scientific">Chlamydomonas schloesseri</name>
    <dbReference type="NCBI Taxonomy" id="2026947"/>
    <lineage>
        <taxon>Eukaryota</taxon>
        <taxon>Viridiplantae</taxon>
        <taxon>Chlorophyta</taxon>
        <taxon>core chlorophytes</taxon>
        <taxon>Chlorophyceae</taxon>
        <taxon>CS clade</taxon>
        <taxon>Chlamydomonadales</taxon>
        <taxon>Chlamydomonadaceae</taxon>
        <taxon>Chlamydomonas</taxon>
    </lineage>
</organism>
<dbReference type="OrthoDB" id="71417at2759"/>
<dbReference type="SUPFAM" id="SSF56349">
    <property type="entry name" value="DNA breaking-rejoining enzymes"/>
    <property type="match status" value="1"/>
</dbReference>